<dbReference type="WBParaSite" id="scf7180000425194.g14409">
    <property type="protein sequence ID" value="scf7180000425194.g14409"/>
    <property type="gene ID" value="scf7180000425194.g14409"/>
</dbReference>
<organism evidence="1 2">
    <name type="scientific">Meloidogyne floridensis</name>
    <dbReference type="NCBI Taxonomy" id="298350"/>
    <lineage>
        <taxon>Eukaryota</taxon>
        <taxon>Metazoa</taxon>
        <taxon>Ecdysozoa</taxon>
        <taxon>Nematoda</taxon>
        <taxon>Chromadorea</taxon>
        <taxon>Rhabditida</taxon>
        <taxon>Tylenchina</taxon>
        <taxon>Tylenchomorpha</taxon>
        <taxon>Tylenchoidea</taxon>
        <taxon>Meloidogynidae</taxon>
        <taxon>Meloidogyninae</taxon>
        <taxon>Meloidogyne</taxon>
    </lineage>
</organism>
<dbReference type="AlphaFoldDB" id="A0A915PGZ8"/>
<keyword evidence="1" id="KW-1185">Reference proteome</keyword>
<protein>
    <submittedName>
        <fullName evidence="2">Uncharacterized protein</fullName>
    </submittedName>
</protein>
<evidence type="ECO:0000313" key="2">
    <source>
        <dbReference type="WBParaSite" id="scf7180000425194.g14409"/>
    </source>
</evidence>
<accession>A0A915PGZ8</accession>
<sequence>MCSNVGNFTPEDLSSDTSPISTEDEFVCVKRPKMKEIGTMTNKMDITKVEQNEVGFYGMGLVKRQPH</sequence>
<name>A0A915PGZ8_9BILA</name>
<reference evidence="2" key="1">
    <citation type="submission" date="2022-11" db="UniProtKB">
        <authorList>
            <consortium name="WormBaseParasite"/>
        </authorList>
    </citation>
    <scope>IDENTIFICATION</scope>
</reference>
<evidence type="ECO:0000313" key="1">
    <source>
        <dbReference type="Proteomes" id="UP000887560"/>
    </source>
</evidence>
<proteinExistence type="predicted"/>
<dbReference type="Proteomes" id="UP000887560">
    <property type="component" value="Unplaced"/>
</dbReference>